<evidence type="ECO:0008006" key="3">
    <source>
        <dbReference type="Google" id="ProtNLM"/>
    </source>
</evidence>
<evidence type="ECO:0000313" key="1">
    <source>
        <dbReference type="EMBL" id="KAL0634989.1"/>
    </source>
</evidence>
<dbReference type="EMBL" id="JBBBZM010000080">
    <property type="protein sequence ID" value="KAL0634989.1"/>
    <property type="molecule type" value="Genomic_DNA"/>
</dbReference>
<reference evidence="1 2" key="1">
    <citation type="submission" date="2024-02" db="EMBL/GenBank/DDBJ databases">
        <title>Discinaceae phylogenomics.</title>
        <authorList>
            <person name="Dirks A.C."/>
            <person name="James T.Y."/>
        </authorList>
    </citation>
    <scope>NUCLEOTIDE SEQUENCE [LARGE SCALE GENOMIC DNA]</scope>
    <source>
        <strain evidence="1 2">ACD0624</strain>
    </source>
</reference>
<comment type="caution">
    <text evidence="1">The sequence shown here is derived from an EMBL/GenBank/DDBJ whole genome shotgun (WGS) entry which is preliminary data.</text>
</comment>
<accession>A0ABR3GGB0</accession>
<gene>
    <name evidence="1" type="ORF">Q9L58_006107</name>
</gene>
<proteinExistence type="predicted"/>
<organism evidence="1 2">
    <name type="scientific">Discina gigas</name>
    <dbReference type="NCBI Taxonomy" id="1032678"/>
    <lineage>
        <taxon>Eukaryota</taxon>
        <taxon>Fungi</taxon>
        <taxon>Dikarya</taxon>
        <taxon>Ascomycota</taxon>
        <taxon>Pezizomycotina</taxon>
        <taxon>Pezizomycetes</taxon>
        <taxon>Pezizales</taxon>
        <taxon>Discinaceae</taxon>
        <taxon>Discina</taxon>
    </lineage>
</organism>
<dbReference type="Proteomes" id="UP001447188">
    <property type="component" value="Unassembled WGS sequence"/>
</dbReference>
<sequence>MAGKASSALHVTQHNSVKFHEIYGDCFISGFIEGGHLHGVISMKILDSSMKEVVKTKLKKQIGSAIKDFGFNDSNHLSGNVMSQTETSVSVQWAGGSQIKPGTNEWLPSTLLNVAAAFPASVAKSPERTWAILTRYDTNMEFLAWAQAHQVSLRRYDDVHRFALDLLDMYMEYQNNLVVVDDVLVNPTGYDVQGGVGLDGVAVLKTAKALVAARREMRDEMDKIAGQIDQLNLRPWDLKAIKAEVLKIPSPEVWATRLPIVKCSSSGFKNSEQLFHEAAKSMLGAVKQVAQLTIPPLAPDDDTEKMSAAGKAFFDSSPFRGSHGPFDIGDARSNEPCCSLFNQCAYFEDVGAFTSWPTRIVFFEPKGLRFHLPRLTYLHGHLPPNTGHGAEYGYHLGLEERIIDFWVSWSEKVGMVAGAGFTLQDGKKVELYTNMKVNRVESPPVTTKFGKMPVECTGGLKGFYGGFDKDGYVARLKVIWGN</sequence>
<evidence type="ECO:0000313" key="2">
    <source>
        <dbReference type="Proteomes" id="UP001447188"/>
    </source>
</evidence>
<protein>
    <recommendedName>
        <fullName evidence="3">Jacalin-type lectin domain-containing protein</fullName>
    </recommendedName>
</protein>
<keyword evidence="2" id="KW-1185">Reference proteome</keyword>
<name>A0ABR3GGB0_9PEZI</name>